<organism evidence="2 3">
    <name type="scientific">Ligilactobacillus ubinensis</name>
    <dbReference type="NCBI Taxonomy" id="2876789"/>
    <lineage>
        <taxon>Bacteria</taxon>
        <taxon>Bacillati</taxon>
        <taxon>Bacillota</taxon>
        <taxon>Bacilli</taxon>
        <taxon>Lactobacillales</taxon>
        <taxon>Lactobacillaceae</taxon>
        <taxon>Ligilactobacillus</taxon>
    </lineage>
</organism>
<dbReference type="RefSeq" id="WP_253362014.1">
    <property type="nucleotide sequence ID" value="NZ_JAIULA010000027.1"/>
</dbReference>
<keyword evidence="1" id="KW-0812">Transmembrane</keyword>
<reference evidence="2 3" key="1">
    <citation type="journal article" date="2023" name="Int. J. Syst. Evol. Microbiol.">
        <title>Ligilactobacillus ubinensis sp. nov., a novel species isolated from the wild ferment of a durian fruit (Durio zibethinus).</title>
        <authorList>
            <person name="Heng Y.C."/>
            <person name="Menon N."/>
            <person name="Chen B."/>
            <person name="Loo B.Z.L."/>
            <person name="Wong G.W.J."/>
            <person name="Lim A.C.H."/>
            <person name="Silvaraju S."/>
            <person name="Kittelmann S."/>
        </authorList>
    </citation>
    <scope>NUCLEOTIDE SEQUENCE [LARGE SCALE GENOMIC DNA]</scope>
    <source>
        <strain evidence="2 3">WILCCON 0076</strain>
    </source>
</reference>
<sequence>MKVKDLIAQNYLLQQELNPKNKKFYTDLLLYVRLRGLLHDEYVVESNLLTILQDILDAQSHNISAEEYFGKNVKTLADELLAAIPIKLLELLKLTFTALATYFLVSFLPALVNPITPIDLGSILLAGGYFSLVILLGLIFFGHTIYQHKYRIHNRILKYTILCLSLSLILAPGILITLFIKTPLKLYLTGWLGIAVILVFSGIGAYFFWKNAEKELTIPIFVFLAGIALLGIATRLPFLGTFLLNTRSGQYLSTGLLLAFLIIFWILNFMLNRKK</sequence>
<evidence type="ECO:0000256" key="1">
    <source>
        <dbReference type="SAM" id="Phobius"/>
    </source>
</evidence>
<evidence type="ECO:0008006" key="4">
    <source>
        <dbReference type="Google" id="ProtNLM"/>
    </source>
</evidence>
<comment type="caution">
    <text evidence="2">The sequence shown here is derived from an EMBL/GenBank/DDBJ whole genome shotgun (WGS) entry which is preliminary data.</text>
</comment>
<dbReference type="Proteomes" id="UP001139006">
    <property type="component" value="Unassembled WGS sequence"/>
</dbReference>
<evidence type="ECO:0000313" key="2">
    <source>
        <dbReference type="EMBL" id="MCP0887855.1"/>
    </source>
</evidence>
<feature type="transmembrane region" description="Helical" evidence="1">
    <location>
        <begin position="123"/>
        <end position="144"/>
    </location>
</feature>
<keyword evidence="1" id="KW-0472">Membrane</keyword>
<keyword evidence="1" id="KW-1133">Transmembrane helix</keyword>
<feature type="transmembrane region" description="Helical" evidence="1">
    <location>
        <begin position="216"/>
        <end position="238"/>
    </location>
</feature>
<dbReference type="AlphaFoldDB" id="A0A9X2FM47"/>
<name>A0A9X2FM47_9LACO</name>
<accession>A0A9X2FM47</accession>
<feature type="transmembrane region" description="Helical" evidence="1">
    <location>
        <begin position="250"/>
        <end position="271"/>
    </location>
</feature>
<keyword evidence="3" id="KW-1185">Reference proteome</keyword>
<feature type="transmembrane region" description="Helical" evidence="1">
    <location>
        <begin position="91"/>
        <end position="111"/>
    </location>
</feature>
<evidence type="ECO:0000313" key="3">
    <source>
        <dbReference type="Proteomes" id="UP001139006"/>
    </source>
</evidence>
<feature type="transmembrane region" description="Helical" evidence="1">
    <location>
        <begin position="156"/>
        <end position="180"/>
    </location>
</feature>
<gene>
    <name evidence="2" type="ORF">LB941_10995</name>
</gene>
<dbReference type="EMBL" id="JAIULA010000027">
    <property type="protein sequence ID" value="MCP0887855.1"/>
    <property type="molecule type" value="Genomic_DNA"/>
</dbReference>
<proteinExistence type="predicted"/>
<feature type="transmembrane region" description="Helical" evidence="1">
    <location>
        <begin position="186"/>
        <end position="209"/>
    </location>
</feature>
<protein>
    <recommendedName>
        <fullName evidence="4">DUF1129 family protein</fullName>
    </recommendedName>
</protein>
<dbReference type="SUPFAM" id="SSF158560">
    <property type="entry name" value="BH3980-like"/>
    <property type="match status" value="1"/>
</dbReference>